<keyword evidence="2" id="KW-1185">Reference proteome</keyword>
<accession>A0A3D9RR03</accession>
<sequence>MSSLNEILTFNYESAYDCFYYFSLIFILSIDTVPSTIPKTSFFV</sequence>
<dbReference type="EMBL" id="QTTQ01000010">
    <property type="protein sequence ID" value="REE81908.1"/>
    <property type="molecule type" value="Genomic_DNA"/>
</dbReference>
<name>A0A3D9RR03_9FLAO</name>
<evidence type="ECO:0000313" key="1">
    <source>
        <dbReference type="EMBL" id="REE81908.1"/>
    </source>
</evidence>
<comment type="caution">
    <text evidence="1">The sequence shown here is derived from an EMBL/GenBank/DDBJ whole genome shotgun (WGS) entry which is preliminary data.</text>
</comment>
<protein>
    <submittedName>
        <fullName evidence="1">Uncharacterized protein</fullName>
    </submittedName>
</protein>
<proteinExistence type="predicted"/>
<dbReference type="Proteomes" id="UP000256429">
    <property type="component" value="Unassembled WGS sequence"/>
</dbReference>
<gene>
    <name evidence="1" type="ORF">BX611_1450</name>
</gene>
<dbReference type="AlphaFoldDB" id="A0A3D9RR03"/>
<evidence type="ECO:0000313" key="2">
    <source>
        <dbReference type="Proteomes" id="UP000256429"/>
    </source>
</evidence>
<organism evidence="1 2">
    <name type="scientific">Lutibacter oceani</name>
    <dbReference type="NCBI Taxonomy" id="1853311"/>
    <lineage>
        <taxon>Bacteria</taxon>
        <taxon>Pseudomonadati</taxon>
        <taxon>Bacteroidota</taxon>
        <taxon>Flavobacteriia</taxon>
        <taxon>Flavobacteriales</taxon>
        <taxon>Flavobacteriaceae</taxon>
        <taxon>Lutibacter</taxon>
    </lineage>
</organism>
<reference evidence="1 2" key="1">
    <citation type="submission" date="2018-08" db="EMBL/GenBank/DDBJ databases">
        <title>Genomic Encyclopedia of Type Strains, Phase III (KMG-III): the genomes of soil and plant-associated and newly described type strains.</title>
        <authorList>
            <person name="Whitman W."/>
        </authorList>
    </citation>
    <scope>NUCLEOTIDE SEQUENCE [LARGE SCALE GENOMIC DNA]</scope>
    <source>
        <strain evidence="1 2">325-5</strain>
    </source>
</reference>